<dbReference type="NCBIfam" id="TIGR01230">
    <property type="entry name" value="agmatinase"/>
    <property type="match status" value="1"/>
</dbReference>
<dbReference type="GO" id="GO:0008783">
    <property type="term" value="F:agmatinase activity"/>
    <property type="evidence" value="ECO:0007669"/>
    <property type="project" value="TreeGrafter"/>
</dbReference>
<proteinExistence type="inferred from homology"/>
<dbReference type="InterPro" id="IPR006035">
    <property type="entry name" value="Ureohydrolase"/>
</dbReference>
<dbReference type="Gene3D" id="3.40.800.10">
    <property type="entry name" value="Ureohydrolase domain"/>
    <property type="match status" value="1"/>
</dbReference>
<dbReference type="PRINTS" id="PR00116">
    <property type="entry name" value="ARGINASE"/>
</dbReference>
<evidence type="ECO:0000313" key="4">
    <source>
        <dbReference type="EMBL" id="CUH80952.1"/>
    </source>
</evidence>
<protein>
    <submittedName>
        <fullName evidence="4">Guanidinobutyrase</fullName>
        <ecNumber evidence="4">3.5.3.7</ecNumber>
    </submittedName>
</protein>
<dbReference type="STRING" id="928856.SAMN04488049_104356"/>
<dbReference type="PANTHER" id="PTHR11358:SF26">
    <property type="entry name" value="GUANIDINO ACID HYDROLASE, MITOCHONDRIAL"/>
    <property type="match status" value="1"/>
</dbReference>
<dbReference type="PANTHER" id="PTHR11358">
    <property type="entry name" value="ARGINASE/AGMATINASE"/>
    <property type="match status" value="1"/>
</dbReference>
<dbReference type="RefSeq" id="WP_058291168.1">
    <property type="nucleotide sequence ID" value="NZ_CYSD01000041.1"/>
</dbReference>
<dbReference type="Proteomes" id="UP000052022">
    <property type="component" value="Unassembled WGS sequence"/>
</dbReference>
<dbReference type="AlphaFoldDB" id="A0A0P1GHC0"/>
<dbReference type="OrthoDB" id="9788689at2"/>
<name>A0A0P1GHC0_9RHOB</name>
<organism evidence="4 5">
    <name type="scientific">Tritonibacter multivorans</name>
    <dbReference type="NCBI Taxonomy" id="928856"/>
    <lineage>
        <taxon>Bacteria</taxon>
        <taxon>Pseudomonadati</taxon>
        <taxon>Pseudomonadota</taxon>
        <taxon>Alphaproteobacteria</taxon>
        <taxon>Rhodobacterales</taxon>
        <taxon>Paracoccaceae</taxon>
        <taxon>Tritonibacter</taxon>
    </lineage>
</organism>
<dbReference type="CDD" id="cd11592">
    <property type="entry name" value="Agmatinase_PAH"/>
    <property type="match status" value="1"/>
</dbReference>
<comment type="similarity">
    <text evidence="1">Belongs to the arginase family. Agmatinase subfamily.</text>
</comment>
<sequence length="318" mass="33942">MTELNQPISGNDLARFSGPTTFMRLPLAHSLDGLDVAILGVPMDIGTSWRSGARFAPKEIRNQSAAIRPYNLTTGDAPFDTHNIADIGDLAINTYSLPDTLRIVEESFEAILAGSDVVPVALGGDQSITLPILRAMSRKHGPVAVIHVDARSDSSEATFGERDTGGTVFRRAQEEGLVDAEKVYQIGLRGTGETATELKDAQGWGFQHFLASELWNRSLAGLGAEIRRDIGGRPVYLSFDISALDPAFAPGTGAPEIGGLTSMQMLELIRALKGVNLVGCDMVEVAPAYDPTGTTSLVAANLVYEMLCILPQQSDTAE</sequence>
<dbReference type="InterPro" id="IPR005925">
    <property type="entry name" value="Agmatinase-rel"/>
</dbReference>
<dbReference type="Pfam" id="PF00491">
    <property type="entry name" value="Arginase"/>
    <property type="match status" value="1"/>
</dbReference>
<dbReference type="GO" id="GO:0046872">
    <property type="term" value="F:metal ion binding"/>
    <property type="evidence" value="ECO:0007669"/>
    <property type="project" value="UniProtKB-KW"/>
</dbReference>
<evidence type="ECO:0000256" key="3">
    <source>
        <dbReference type="ARBA" id="ARBA00022801"/>
    </source>
</evidence>
<gene>
    <name evidence="4" type="primary">gbh</name>
    <name evidence="4" type="ORF">TRM7557_03151</name>
</gene>
<dbReference type="EC" id="3.5.3.7" evidence="4"/>
<keyword evidence="3 4" id="KW-0378">Hydrolase</keyword>
<evidence type="ECO:0000313" key="5">
    <source>
        <dbReference type="Proteomes" id="UP000052022"/>
    </source>
</evidence>
<dbReference type="PROSITE" id="PS51409">
    <property type="entry name" value="ARGINASE_2"/>
    <property type="match status" value="1"/>
</dbReference>
<dbReference type="GO" id="GO:0047971">
    <property type="term" value="F:guanidinobutyrase activity"/>
    <property type="evidence" value="ECO:0007669"/>
    <property type="project" value="UniProtKB-EC"/>
</dbReference>
<dbReference type="GO" id="GO:0033389">
    <property type="term" value="P:putrescine biosynthetic process from arginine, via agmatine"/>
    <property type="evidence" value="ECO:0007669"/>
    <property type="project" value="TreeGrafter"/>
</dbReference>
<dbReference type="EMBL" id="CYSD01000041">
    <property type="protein sequence ID" value="CUH80952.1"/>
    <property type="molecule type" value="Genomic_DNA"/>
</dbReference>
<evidence type="ECO:0000256" key="1">
    <source>
        <dbReference type="ARBA" id="ARBA00009227"/>
    </source>
</evidence>
<reference evidence="4 5" key="1">
    <citation type="submission" date="2015-09" db="EMBL/GenBank/DDBJ databases">
        <authorList>
            <consortium name="Swine Surveillance"/>
        </authorList>
    </citation>
    <scope>NUCLEOTIDE SEQUENCE [LARGE SCALE GENOMIC DNA]</scope>
    <source>
        <strain evidence="4 5">CECT 7557</strain>
    </source>
</reference>
<evidence type="ECO:0000256" key="2">
    <source>
        <dbReference type="ARBA" id="ARBA00022723"/>
    </source>
</evidence>
<accession>A0A0P1GHC0</accession>
<dbReference type="SUPFAM" id="SSF52768">
    <property type="entry name" value="Arginase/deacetylase"/>
    <property type="match status" value="1"/>
</dbReference>
<keyword evidence="2" id="KW-0479">Metal-binding</keyword>
<keyword evidence="5" id="KW-1185">Reference proteome</keyword>
<dbReference type="InterPro" id="IPR023696">
    <property type="entry name" value="Ureohydrolase_dom_sf"/>
</dbReference>
<dbReference type="PIRSF" id="PIRSF036979">
    <property type="entry name" value="Arginase"/>
    <property type="match status" value="1"/>
</dbReference>